<keyword evidence="3" id="KW-1185">Reference proteome</keyword>
<sequence>MVNTMAQTEPSGTVPAEEEGPTQVEVDGGTHAVAADPSHLERLFQIGNGLPPKVEEAIVQVLQRARGQVAQNLDRFITATKAWFNTKLAPHSFVPGDMVLRRAHKPEKLQNK</sequence>
<gene>
    <name evidence="2" type="ORF">E2562_021071</name>
</gene>
<protein>
    <submittedName>
        <fullName evidence="2">Uncharacterized protein</fullName>
    </submittedName>
</protein>
<dbReference type="Proteomes" id="UP000479710">
    <property type="component" value="Unassembled WGS sequence"/>
</dbReference>
<proteinExistence type="predicted"/>
<evidence type="ECO:0000256" key="1">
    <source>
        <dbReference type="SAM" id="MobiDB-lite"/>
    </source>
</evidence>
<evidence type="ECO:0000313" key="3">
    <source>
        <dbReference type="Proteomes" id="UP000479710"/>
    </source>
</evidence>
<organism evidence="2 3">
    <name type="scientific">Oryza meyeriana var. granulata</name>
    <dbReference type="NCBI Taxonomy" id="110450"/>
    <lineage>
        <taxon>Eukaryota</taxon>
        <taxon>Viridiplantae</taxon>
        <taxon>Streptophyta</taxon>
        <taxon>Embryophyta</taxon>
        <taxon>Tracheophyta</taxon>
        <taxon>Spermatophyta</taxon>
        <taxon>Magnoliopsida</taxon>
        <taxon>Liliopsida</taxon>
        <taxon>Poales</taxon>
        <taxon>Poaceae</taxon>
        <taxon>BOP clade</taxon>
        <taxon>Oryzoideae</taxon>
        <taxon>Oryzeae</taxon>
        <taxon>Oryzinae</taxon>
        <taxon>Oryza</taxon>
        <taxon>Oryza meyeriana</taxon>
    </lineage>
</organism>
<comment type="caution">
    <text evidence="2">The sequence shown here is derived from an EMBL/GenBank/DDBJ whole genome shotgun (WGS) entry which is preliminary data.</text>
</comment>
<feature type="compositionally biased region" description="Polar residues" evidence="1">
    <location>
        <begin position="1"/>
        <end position="11"/>
    </location>
</feature>
<feature type="region of interest" description="Disordered" evidence="1">
    <location>
        <begin position="1"/>
        <end position="31"/>
    </location>
</feature>
<evidence type="ECO:0000313" key="2">
    <source>
        <dbReference type="EMBL" id="KAF0889013.1"/>
    </source>
</evidence>
<reference evidence="2 3" key="1">
    <citation type="submission" date="2019-11" db="EMBL/GenBank/DDBJ databases">
        <title>Whole genome sequence of Oryza granulata.</title>
        <authorList>
            <person name="Li W."/>
        </authorList>
    </citation>
    <scope>NUCLEOTIDE SEQUENCE [LARGE SCALE GENOMIC DNA]</scope>
    <source>
        <strain evidence="3">cv. Menghai</strain>
        <tissue evidence="2">Leaf</tissue>
    </source>
</reference>
<accession>A0A6G1BNQ8</accession>
<name>A0A6G1BNQ8_9ORYZ</name>
<dbReference type="EMBL" id="SPHZ02000012">
    <property type="protein sequence ID" value="KAF0889013.1"/>
    <property type="molecule type" value="Genomic_DNA"/>
</dbReference>
<dbReference type="AlphaFoldDB" id="A0A6G1BNQ8"/>